<comment type="similarity">
    <text evidence="1 7">Belongs to the peptidase S8 family.</text>
</comment>
<evidence type="ECO:0000256" key="1">
    <source>
        <dbReference type="ARBA" id="ARBA00011073"/>
    </source>
</evidence>
<proteinExistence type="inferred from homology"/>
<dbReference type="InterPro" id="IPR050131">
    <property type="entry name" value="Peptidase_S8_subtilisin-like"/>
</dbReference>
<dbReference type="OrthoDB" id="206201at2759"/>
<dbReference type="PROSITE" id="PS00136">
    <property type="entry name" value="SUBTILASE_ASP"/>
    <property type="match status" value="1"/>
</dbReference>
<dbReference type="PROSITE" id="PS51892">
    <property type="entry name" value="SUBTILASE"/>
    <property type="match status" value="1"/>
</dbReference>
<name>A0A7J6NFE7_PEROL</name>
<evidence type="ECO:0000256" key="3">
    <source>
        <dbReference type="ARBA" id="ARBA00022801"/>
    </source>
</evidence>
<sequence>MAALRPRGILKTASLWIAYLCGAPLSSSSALWRATFKGGASLKAPSNVLSYPPNDPLFPHQKTFFEALHIKEVWAAVTESGLPRKYVIVTIIDTGIAPGHPEFEGKLLEGYDASGAWPESLTDHNGHGTAMAGVLGANINNGVGIAGIADRVKIRAIRMTHHANGASYTQTTRSWEAALTFDDTDVIVFANVMPFEHNLSLFFKRVLKKAVRKGILVLTSTTNSDNVDGPEENALPCSLANSISGVLCIAGTRAVEPLVLSTGASKLASFGVPSTRVVHPSPTRNGSEWEYFRNWGSSAATAAVGGLVALMKSFKNFKPREIERILLNSTKGRCKTKSGEEMLYGVLRPDLAIRQAIAAAR</sequence>
<keyword evidence="2 7" id="KW-0645">Protease</keyword>
<dbReference type="PANTHER" id="PTHR43806">
    <property type="entry name" value="PEPTIDASE S8"/>
    <property type="match status" value="1"/>
</dbReference>
<dbReference type="GO" id="GO:0006508">
    <property type="term" value="P:proteolysis"/>
    <property type="evidence" value="ECO:0007669"/>
    <property type="project" value="UniProtKB-KW"/>
</dbReference>
<accession>A0A7J6NFE7</accession>
<feature type="signal peptide" evidence="8">
    <location>
        <begin position="1"/>
        <end position="28"/>
    </location>
</feature>
<dbReference type="PRINTS" id="PR00723">
    <property type="entry name" value="SUBTILISIN"/>
</dbReference>
<dbReference type="EMBL" id="JABANP010000424">
    <property type="protein sequence ID" value="KAF4682539.1"/>
    <property type="molecule type" value="Genomic_DNA"/>
</dbReference>
<feature type="active site" description="Charge relay system" evidence="7">
    <location>
        <position position="127"/>
    </location>
</feature>
<dbReference type="InterPro" id="IPR015500">
    <property type="entry name" value="Peptidase_S8_subtilisin-rel"/>
</dbReference>
<keyword evidence="3 7" id="KW-0378">Hydrolase</keyword>
<dbReference type="PANTHER" id="PTHR43806:SF11">
    <property type="entry name" value="CEREVISIN-RELATED"/>
    <property type="match status" value="1"/>
</dbReference>
<evidence type="ECO:0000256" key="5">
    <source>
        <dbReference type="ARBA" id="ARBA00023529"/>
    </source>
</evidence>
<evidence type="ECO:0000313" key="10">
    <source>
        <dbReference type="EMBL" id="KAF4682539.1"/>
    </source>
</evidence>
<organism evidence="10 11">
    <name type="scientific">Perkinsus olseni</name>
    <name type="common">Perkinsus atlanticus</name>
    <dbReference type="NCBI Taxonomy" id="32597"/>
    <lineage>
        <taxon>Eukaryota</taxon>
        <taxon>Sar</taxon>
        <taxon>Alveolata</taxon>
        <taxon>Perkinsozoa</taxon>
        <taxon>Perkinsea</taxon>
        <taxon>Perkinsida</taxon>
        <taxon>Perkinsidae</taxon>
        <taxon>Perkinsus</taxon>
    </lineage>
</organism>
<evidence type="ECO:0000256" key="7">
    <source>
        <dbReference type="PROSITE-ProRule" id="PRU01240"/>
    </source>
</evidence>
<reference evidence="10 11" key="1">
    <citation type="submission" date="2020-04" db="EMBL/GenBank/DDBJ databases">
        <title>Perkinsus olseni comparative genomics.</title>
        <authorList>
            <person name="Bogema D.R."/>
        </authorList>
    </citation>
    <scope>NUCLEOTIDE SEQUENCE [LARGE SCALE GENOMIC DNA]</scope>
    <source>
        <strain evidence="10">00978-12</strain>
    </source>
</reference>
<dbReference type="Proteomes" id="UP000541610">
    <property type="component" value="Unassembled WGS sequence"/>
</dbReference>
<keyword evidence="4 7" id="KW-0720">Serine protease</keyword>
<evidence type="ECO:0000259" key="9">
    <source>
        <dbReference type="Pfam" id="PF00082"/>
    </source>
</evidence>
<dbReference type="InterPro" id="IPR000209">
    <property type="entry name" value="Peptidase_S8/S53_dom"/>
</dbReference>
<feature type="chain" id="PRO_5029743576" description="subtilisin" evidence="8">
    <location>
        <begin position="29"/>
        <end position="361"/>
    </location>
</feature>
<evidence type="ECO:0000256" key="4">
    <source>
        <dbReference type="ARBA" id="ARBA00022825"/>
    </source>
</evidence>
<dbReference type="InterPro" id="IPR036852">
    <property type="entry name" value="Peptidase_S8/S53_dom_sf"/>
</dbReference>
<dbReference type="GO" id="GO:0004252">
    <property type="term" value="F:serine-type endopeptidase activity"/>
    <property type="evidence" value="ECO:0007669"/>
    <property type="project" value="UniProtKB-UniRule"/>
</dbReference>
<dbReference type="AlphaFoldDB" id="A0A7J6NFE7"/>
<comment type="catalytic activity">
    <reaction evidence="5">
        <text>Hydrolysis of proteins with broad specificity for peptide bonds, and a preference for a large uncharged residue in P1. Hydrolyzes peptide amides.</text>
        <dbReference type="EC" id="3.4.21.62"/>
    </reaction>
</comment>
<feature type="active site" description="Charge relay system" evidence="7">
    <location>
        <position position="298"/>
    </location>
</feature>
<protein>
    <recommendedName>
        <fullName evidence="6">subtilisin</fullName>
        <ecNumber evidence="6">3.4.21.62</ecNumber>
    </recommendedName>
</protein>
<keyword evidence="8" id="KW-0732">Signal</keyword>
<evidence type="ECO:0000256" key="2">
    <source>
        <dbReference type="ARBA" id="ARBA00022670"/>
    </source>
</evidence>
<dbReference type="Gene3D" id="3.40.50.200">
    <property type="entry name" value="Peptidase S8/S53 domain"/>
    <property type="match status" value="1"/>
</dbReference>
<evidence type="ECO:0000313" key="11">
    <source>
        <dbReference type="Proteomes" id="UP000541610"/>
    </source>
</evidence>
<evidence type="ECO:0000256" key="6">
    <source>
        <dbReference type="ARBA" id="ARBA00023619"/>
    </source>
</evidence>
<dbReference type="EC" id="3.4.21.62" evidence="6"/>
<evidence type="ECO:0000256" key="8">
    <source>
        <dbReference type="SAM" id="SignalP"/>
    </source>
</evidence>
<comment type="caution">
    <text evidence="10">The sequence shown here is derived from an EMBL/GenBank/DDBJ whole genome shotgun (WGS) entry which is preliminary data.</text>
</comment>
<feature type="active site" description="Charge relay system" evidence="7">
    <location>
        <position position="93"/>
    </location>
</feature>
<dbReference type="Pfam" id="PF00082">
    <property type="entry name" value="Peptidase_S8"/>
    <property type="match status" value="1"/>
</dbReference>
<gene>
    <name evidence="10" type="ORF">FOZ60_010424</name>
</gene>
<dbReference type="InterPro" id="IPR023827">
    <property type="entry name" value="Peptidase_S8_Asp-AS"/>
</dbReference>
<dbReference type="SUPFAM" id="SSF52743">
    <property type="entry name" value="Subtilisin-like"/>
    <property type="match status" value="1"/>
</dbReference>
<feature type="domain" description="Peptidase S8/S53" evidence="9">
    <location>
        <begin position="85"/>
        <end position="332"/>
    </location>
</feature>